<dbReference type="PRINTS" id="PR01217">
    <property type="entry name" value="PRICHEXTENSN"/>
</dbReference>
<protein>
    <submittedName>
        <fullName evidence="3">Periplasmic protein TonB</fullName>
    </submittedName>
</protein>
<organism evidence="3 4">
    <name type="scientific">Magnetospirillum fulvum MGU-K5</name>
    <dbReference type="NCBI Taxonomy" id="1316936"/>
    <lineage>
        <taxon>Bacteria</taxon>
        <taxon>Pseudomonadati</taxon>
        <taxon>Pseudomonadota</taxon>
        <taxon>Alphaproteobacteria</taxon>
        <taxon>Rhodospirillales</taxon>
        <taxon>Rhodospirillaceae</taxon>
        <taxon>Magnetospirillum</taxon>
    </lineage>
</organism>
<dbReference type="PANTHER" id="PTHR48148">
    <property type="entry name" value="KERATINOCYTE PROLINE-RICH PROTEIN"/>
    <property type="match status" value="1"/>
</dbReference>
<evidence type="ECO:0000256" key="2">
    <source>
        <dbReference type="SAM" id="Phobius"/>
    </source>
</evidence>
<evidence type="ECO:0000313" key="3">
    <source>
        <dbReference type="EMBL" id="EPY01864.1"/>
    </source>
</evidence>
<comment type="caution">
    <text evidence="3">The sequence shown here is derived from an EMBL/GenBank/DDBJ whole genome shotgun (WGS) entry which is preliminary data.</text>
</comment>
<dbReference type="OrthoDB" id="7161229at2"/>
<dbReference type="STRING" id="1316936.K678_08821"/>
<dbReference type="PANTHER" id="PTHR48148:SF3">
    <property type="entry name" value="KERATINOCYTE PROLINE-RICH PROTEIN"/>
    <property type="match status" value="1"/>
</dbReference>
<feature type="compositionally biased region" description="Basic and acidic residues" evidence="1">
    <location>
        <begin position="175"/>
        <end position="187"/>
    </location>
</feature>
<feature type="compositionally biased region" description="Pro residues" evidence="1">
    <location>
        <begin position="86"/>
        <end position="112"/>
    </location>
</feature>
<name>S9SAX7_MAGFU</name>
<dbReference type="Pfam" id="PF13103">
    <property type="entry name" value="TonB_2"/>
    <property type="match status" value="1"/>
</dbReference>
<dbReference type="PATRIC" id="fig|1316936.3.peg.1760"/>
<feature type="compositionally biased region" description="Basic and acidic residues" evidence="1">
    <location>
        <begin position="76"/>
        <end position="85"/>
    </location>
</feature>
<dbReference type="Gene3D" id="3.30.1150.10">
    <property type="match status" value="1"/>
</dbReference>
<keyword evidence="2" id="KW-1133">Transmembrane helix</keyword>
<feature type="compositionally biased region" description="Basic and acidic residues" evidence="1">
    <location>
        <begin position="127"/>
        <end position="137"/>
    </location>
</feature>
<dbReference type="Proteomes" id="UP000015350">
    <property type="component" value="Unassembled WGS sequence"/>
</dbReference>
<feature type="transmembrane region" description="Helical" evidence="2">
    <location>
        <begin position="12"/>
        <end position="30"/>
    </location>
</feature>
<feature type="compositionally biased region" description="Basic and acidic residues" evidence="1">
    <location>
        <begin position="145"/>
        <end position="168"/>
    </location>
</feature>
<dbReference type="eggNOG" id="COG3266">
    <property type="taxonomic scope" value="Bacteria"/>
</dbReference>
<reference evidence="3 4" key="1">
    <citation type="submission" date="2013-04" db="EMBL/GenBank/DDBJ databases">
        <authorList>
            <person name="Kuznetsov B."/>
            <person name="Ivanovsky R."/>
        </authorList>
    </citation>
    <scope>NUCLEOTIDE SEQUENCE [LARGE SCALE GENOMIC DNA]</scope>
    <source>
        <strain evidence="3 4">MGU-K5</strain>
    </source>
</reference>
<dbReference type="EMBL" id="AQPH01000027">
    <property type="protein sequence ID" value="EPY01864.1"/>
    <property type="molecule type" value="Genomic_DNA"/>
</dbReference>
<feature type="compositionally biased region" description="Polar residues" evidence="1">
    <location>
        <begin position="188"/>
        <end position="216"/>
    </location>
</feature>
<accession>S9SAX7</accession>
<evidence type="ECO:0000313" key="4">
    <source>
        <dbReference type="Proteomes" id="UP000015350"/>
    </source>
</evidence>
<evidence type="ECO:0000256" key="1">
    <source>
        <dbReference type="SAM" id="MobiDB-lite"/>
    </source>
</evidence>
<proteinExistence type="predicted"/>
<dbReference type="RefSeq" id="WP_021132100.1">
    <property type="nucleotide sequence ID" value="NZ_AQPH01000027.1"/>
</dbReference>
<keyword evidence="2" id="KW-0812">Transmembrane</keyword>
<dbReference type="SUPFAM" id="SSF74653">
    <property type="entry name" value="TolA/TonB C-terminal domain"/>
    <property type="match status" value="1"/>
</dbReference>
<keyword evidence="2" id="KW-0472">Membrane</keyword>
<dbReference type="AlphaFoldDB" id="S9SAX7"/>
<sequence length="318" mass="34999">MEIRRESYIYSGLLHFFVVLLAIFGLPQFWREPPIEETPMVVDIVPIGAKTNPPPLRDDKPQPEPQKTAEPTPEPPKPEPVKPEPKPTPPPPSTPAPAPPPPPPTPTPPPPKPEPKPEPEPAPVPKPEPRPEPKPEPPKPQPRPEPPKPQKDVKDELDSLLKSVDKKKPQQPQDELDKLLKSAEKLNKPSTPETKSATQPQPQSVRGSSMNNANEPVSMTEKDAIRAHVERFWNVPAGAKDADKLIVLVRVSVLPDGTVTDAQIVPDAVQMMNPYYQAAADSARRAVRAASPLPIPANKYDQFKDFTLAFNPKFAAGR</sequence>
<gene>
    <name evidence="3" type="ORF">K678_08821</name>
</gene>
<feature type="region of interest" description="Disordered" evidence="1">
    <location>
        <begin position="46"/>
        <end position="216"/>
    </location>
</feature>